<evidence type="ECO:0000256" key="1">
    <source>
        <dbReference type="SAM" id="Phobius"/>
    </source>
</evidence>
<dbReference type="STRING" id="295069.SAMN05421856_1146"/>
<feature type="transmembrane region" description="Helical" evidence="1">
    <location>
        <begin position="32"/>
        <end position="55"/>
    </location>
</feature>
<sequence>MKKNYKIKLSALLLFILLSISLMYFANLEDLAVYNIAFISTGIGIATFSISFSFLQYQFSPYKALLQYVSNRHLIYCYAVVFIAIIPLINLIINKTYVPAAGIFCIPLLIYGAILLPIISIEECNPRLLMEKNLGMNNISRYLNEFKSVDKAAKEKSEKLEFEWPNETPLHSVTSKYNTNVIANDPFALLCNVIELALKNGDKITYERAINNYFLLTDLCVDHEIVDYRSGSRFAINKLVTDTFEIILTQVVTAKNIPLLSIIIYKTGDFVKEKALRQLQATAPYDDLIDILVKYAKSALDNNQEFVIYISSLCRELSQKGIHDPEIGERKMFFSVHLASFAKYITIIGQEAVSKKNSDVLFRCLEDLGFLGCTAVKKNHFNVIIECLQGLVQLGREARAADVKCFWRHCSLEMTDHADQRIEWMVTWLPQVPEEDRNILAESFGTAYSRLYGKKLTVSIEEIEGELGVKFTKSEEKHIESYADGKYRKTIDYSDFKEIKEFKLY</sequence>
<feature type="transmembrane region" description="Helical" evidence="1">
    <location>
        <begin position="75"/>
        <end position="93"/>
    </location>
</feature>
<keyword evidence="1" id="KW-0812">Transmembrane</keyword>
<keyword evidence="1" id="KW-0472">Membrane</keyword>
<reference evidence="3" key="1">
    <citation type="submission" date="2016-10" db="EMBL/GenBank/DDBJ databases">
        <authorList>
            <person name="Varghese N."/>
            <person name="Submissions S."/>
        </authorList>
    </citation>
    <scope>NUCLEOTIDE SEQUENCE [LARGE SCALE GENOMIC DNA]</scope>
    <source>
        <strain evidence="3">DSM 17453</strain>
    </source>
</reference>
<feature type="transmembrane region" description="Helical" evidence="1">
    <location>
        <begin position="99"/>
        <end position="121"/>
    </location>
</feature>
<name>A0A1H8DJP1_9FLAO</name>
<dbReference type="Proteomes" id="UP000199450">
    <property type="component" value="Unassembled WGS sequence"/>
</dbReference>
<dbReference type="OrthoDB" id="580775at2"/>
<accession>A0A1H8DJP1</accession>
<proteinExistence type="predicted"/>
<dbReference type="AlphaFoldDB" id="A0A1H8DJP1"/>
<dbReference type="EMBL" id="FOBV01000014">
    <property type="protein sequence ID" value="SEN07562.1"/>
    <property type="molecule type" value="Genomic_DNA"/>
</dbReference>
<keyword evidence="3" id="KW-1185">Reference proteome</keyword>
<keyword evidence="1" id="KW-1133">Transmembrane helix</keyword>
<organism evidence="2 3">
    <name type="scientific">Chryseobacterium taichungense</name>
    <dbReference type="NCBI Taxonomy" id="295069"/>
    <lineage>
        <taxon>Bacteria</taxon>
        <taxon>Pseudomonadati</taxon>
        <taxon>Bacteroidota</taxon>
        <taxon>Flavobacteriia</taxon>
        <taxon>Flavobacteriales</taxon>
        <taxon>Weeksellaceae</taxon>
        <taxon>Chryseobacterium group</taxon>
        <taxon>Chryseobacterium</taxon>
    </lineage>
</organism>
<protein>
    <submittedName>
        <fullName evidence="2">Uncharacterized protein</fullName>
    </submittedName>
</protein>
<evidence type="ECO:0000313" key="3">
    <source>
        <dbReference type="Proteomes" id="UP000199450"/>
    </source>
</evidence>
<gene>
    <name evidence="2" type="ORF">SAMN05421856_1146</name>
</gene>
<dbReference type="RefSeq" id="WP_090002206.1">
    <property type="nucleotide sequence ID" value="NZ_FOBV01000014.1"/>
</dbReference>
<feature type="transmembrane region" description="Helical" evidence="1">
    <location>
        <begin position="7"/>
        <end position="26"/>
    </location>
</feature>
<evidence type="ECO:0000313" key="2">
    <source>
        <dbReference type="EMBL" id="SEN07562.1"/>
    </source>
</evidence>